<comment type="caution">
    <text evidence="1">The sequence shown here is derived from an EMBL/GenBank/DDBJ whole genome shotgun (WGS) entry which is preliminary data.</text>
</comment>
<dbReference type="STRING" id="871571.HMPREF0580_1587"/>
<evidence type="ECO:0000313" key="2">
    <source>
        <dbReference type="Proteomes" id="UP000003045"/>
    </source>
</evidence>
<protein>
    <submittedName>
        <fullName evidence="1">Uncharacterized protein</fullName>
    </submittedName>
</protein>
<sequence length="40" mass="4456">MNFSVLLGVGGKTGKTRPWPCFELLNKIGRHLGLRGAFRK</sequence>
<reference evidence="1" key="1">
    <citation type="submission" date="2010-08" db="EMBL/GenBank/DDBJ databases">
        <authorList>
            <person name="Muzny D."/>
            <person name="Qin X."/>
            <person name="Deng J."/>
            <person name="Jiang H."/>
            <person name="Liu Y."/>
            <person name="Qu J."/>
            <person name="Song X.-Z."/>
            <person name="Zhang L."/>
            <person name="Thornton R."/>
            <person name="Coyle M."/>
            <person name="Francisco L."/>
            <person name="Jackson L."/>
            <person name="Javaid M."/>
            <person name="Korchina V."/>
            <person name="Kovar C."/>
            <person name="Mata R."/>
            <person name="Mathew T."/>
            <person name="Ngo R."/>
            <person name="Nguyen L."/>
            <person name="Nguyen N."/>
            <person name="Okwuonu G."/>
            <person name="Ongeri F."/>
            <person name="Pham C."/>
            <person name="Simmons D."/>
            <person name="Wilczek-Boney K."/>
            <person name="Hale W."/>
            <person name="Jakkamsetti A."/>
            <person name="Pham P."/>
            <person name="Ruth R."/>
            <person name="San Lucas F."/>
            <person name="Warren J."/>
            <person name="Zhang J."/>
            <person name="Zhao Z."/>
            <person name="Zhou C."/>
            <person name="Zhu D."/>
            <person name="Lee S."/>
            <person name="Bess C."/>
            <person name="Blankenburg K."/>
            <person name="Forbes L."/>
            <person name="Fu Q."/>
            <person name="Gubbala S."/>
            <person name="Hirani K."/>
            <person name="Jayaseelan J.C."/>
            <person name="Lara F."/>
            <person name="Munidasa M."/>
            <person name="Palculict T."/>
            <person name="Patil S."/>
            <person name="Pu L.-L."/>
            <person name="Saada N."/>
            <person name="Tang L."/>
            <person name="Weissenberger G."/>
            <person name="Zhu Y."/>
            <person name="Hemphill L."/>
            <person name="Shang Y."/>
            <person name="Youmans B."/>
            <person name="Ayvaz T."/>
            <person name="Ross M."/>
            <person name="Santibanez J."/>
            <person name="Aqrawi P."/>
            <person name="Gross S."/>
            <person name="Joshi V."/>
            <person name="Fowler G."/>
            <person name="Nazareth L."/>
            <person name="Reid J."/>
            <person name="Worley K."/>
            <person name="Petrosino J."/>
            <person name="Highlander S."/>
            <person name="Gibbs R."/>
        </authorList>
    </citation>
    <scope>NUCLEOTIDE SEQUENCE [LARGE SCALE GENOMIC DNA]</scope>
    <source>
        <strain evidence="1">ATCC 35239</strain>
    </source>
</reference>
<accession>E0QRS2</accession>
<dbReference type="Proteomes" id="UP000003045">
    <property type="component" value="Unassembled WGS sequence"/>
</dbReference>
<evidence type="ECO:0000313" key="1">
    <source>
        <dbReference type="EMBL" id="EFM45780.1"/>
    </source>
</evidence>
<gene>
    <name evidence="1" type="ORF">HMPREF0580_1587</name>
</gene>
<name>E0QRS2_9ACTO</name>
<dbReference type="AlphaFoldDB" id="E0QRS2"/>
<dbReference type="HOGENOM" id="CLU_3292546_0_0_11"/>
<proteinExistence type="predicted"/>
<organism evidence="1 2">
    <name type="scientific">Mobiluncus mulieris ATCC 35239</name>
    <dbReference type="NCBI Taxonomy" id="871571"/>
    <lineage>
        <taxon>Bacteria</taxon>
        <taxon>Bacillati</taxon>
        <taxon>Actinomycetota</taxon>
        <taxon>Actinomycetes</taxon>
        <taxon>Actinomycetales</taxon>
        <taxon>Actinomycetaceae</taxon>
        <taxon>Mobiluncus</taxon>
    </lineage>
</organism>
<keyword evidence="2" id="KW-1185">Reference proteome</keyword>
<dbReference type="EMBL" id="AEET01000033">
    <property type="protein sequence ID" value="EFM45780.1"/>
    <property type="molecule type" value="Genomic_DNA"/>
</dbReference>